<dbReference type="RefSeq" id="WP_183972815.1">
    <property type="nucleotide sequence ID" value="NZ_JACHEB010000001.1"/>
</dbReference>
<dbReference type="AlphaFoldDB" id="A0A9X0QAG3"/>
<reference evidence="1 2" key="1">
    <citation type="submission" date="2020-08" db="EMBL/GenBank/DDBJ databases">
        <title>Genomic Encyclopedia of Type Strains, Phase IV (KMG-V): Genome sequencing to study the core and pangenomes of soil and plant-associated prokaryotes.</title>
        <authorList>
            <person name="Whitman W."/>
        </authorList>
    </citation>
    <scope>NUCLEOTIDE SEQUENCE [LARGE SCALE GENOMIC DNA]</scope>
    <source>
        <strain evidence="1 2">X5P2</strain>
    </source>
</reference>
<dbReference type="GO" id="GO:0032259">
    <property type="term" value="P:methylation"/>
    <property type="evidence" value="ECO:0007669"/>
    <property type="project" value="UniProtKB-KW"/>
</dbReference>
<evidence type="ECO:0000313" key="1">
    <source>
        <dbReference type="EMBL" id="MBB5326685.1"/>
    </source>
</evidence>
<organism evidence="1 2">
    <name type="scientific">Tunturiibacter gelidiferens</name>
    <dbReference type="NCBI Taxonomy" id="3069689"/>
    <lineage>
        <taxon>Bacteria</taxon>
        <taxon>Pseudomonadati</taxon>
        <taxon>Acidobacteriota</taxon>
        <taxon>Terriglobia</taxon>
        <taxon>Terriglobales</taxon>
        <taxon>Acidobacteriaceae</taxon>
        <taxon>Tunturiibacter</taxon>
    </lineage>
</organism>
<dbReference type="EMBL" id="JACHEB010000001">
    <property type="protein sequence ID" value="MBB5326685.1"/>
    <property type="molecule type" value="Genomic_DNA"/>
</dbReference>
<accession>A0A9X0QAG3</accession>
<dbReference type="CDD" id="cd02440">
    <property type="entry name" value="AdoMet_MTases"/>
    <property type="match status" value="1"/>
</dbReference>
<name>A0A9X0QAG3_9BACT</name>
<sequence length="191" mass="21688">MIRNTTSRAFFDALYESSPDPWSFSSSSYELGRYERILQAVPRSRYKRAFEPGCSIGVLTERLASICDEVEAMEISCIAVDRARQRCSTQTNVHIMCASMPDQMPTGEFDLVVFSEIGYYFAESQLASLIDRLITQISPGGTFLAAHWLGFSPDHLLSGDNVHQVISNIKELSLEHSERHADFRLDRWVRL</sequence>
<protein>
    <submittedName>
        <fullName evidence="1">TPR repeat methyltransferase</fullName>
    </submittedName>
</protein>
<dbReference type="PANTHER" id="PTHR43861">
    <property type="entry name" value="TRANS-ACONITATE 2-METHYLTRANSFERASE-RELATED"/>
    <property type="match status" value="1"/>
</dbReference>
<dbReference type="GO" id="GO:0008757">
    <property type="term" value="F:S-adenosylmethionine-dependent methyltransferase activity"/>
    <property type="evidence" value="ECO:0007669"/>
    <property type="project" value="InterPro"/>
</dbReference>
<keyword evidence="1" id="KW-0489">Methyltransferase</keyword>
<keyword evidence="2" id="KW-1185">Reference proteome</keyword>
<dbReference type="Proteomes" id="UP000535182">
    <property type="component" value="Unassembled WGS sequence"/>
</dbReference>
<proteinExistence type="predicted"/>
<dbReference type="Pfam" id="PF05401">
    <property type="entry name" value="NodS"/>
    <property type="match status" value="1"/>
</dbReference>
<dbReference type="Gene3D" id="3.40.50.150">
    <property type="entry name" value="Vaccinia Virus protein VP39"/>
    <property type="match status" value="1"/>
</dbReference>
<evidence type="ECO:0000313" key="2">
    <source>
        <dbReference type="Proteomes" id="UP000535182"/>
    </source>
</evidence>
<keyword evidence="1" id="KW-0808">Transferase</keyword>
<comment type="caution">
    <text evidence="1">The sequence shown here is derived from an EMBL/GenBank/DDBJ whole genome shotgun (WGS) entry which is preliminary data.</text>
</comment>
<dbReference type="SUPFAM" id="SSF53335">
    <property type="entry name" value="S-adenosyl-L-methionine-dependent methyltransferases"/>
    <property type="match status" value="1"/>
</dbReference>
<gene>
    <name evidence="1" type="ORF">HDF14_000279</name>
</gene>
<dbReference type="GO" id="GO:0009312">
    <property type="term" value="P:oligosaccharide biosynthetic process"/>
    <property type="evidence" value="ECO:0007669"/>
    <property type="project" value="InterPro"/>
</dbReference>
<dbReference type="InterPro" id="IPR008715">
    <property type="entry name" value="SAM-MeTfrase_NodS-like"/>
</dbReference>
<dbReference type="InterPro" id="IPR029063">
    <property type="entry name" value="SAM-dependent_MTases_sf"/>
</dbReference>